<dbReference type="InterPro" id="IPR038293">
    <property type="entry name" value="ATPase_inh_sub_z_sf"/>
</dbReference>
<dbReference type="Proteomes" id="UP000680839">
    <property type="component" value="Chromosome"/>
</dbReference>
<dbReference type="RefSeq" id="WP_215620884.1">
    <property type="nucleotide sequence ID" value="NZ_CP076134.1"/>
</dbReference>
<accession>A0A975NC06</accession>
<dbReference type="AlphaFoldDB" id="A0A975NC06"/>
<proteinExistence type="predicted"/>
<gene>
    <name evidence="1" type="ORF">KMZ29_20260</name>
</gene>
<organism evidence="1 2">
    <name type="scientific">Bradyrhizobium sediminis</name>
    <dbReference type="NCBI Taxonomy" id="2840469"/>
    <lineage>
        <taxon>Bacteria</taxon>
        <taxon>Pseudomonadati</taxon>
        <taxon>Pseudomonadota</taxon>
        <taxon>Alphaproteobacteria</taxon>
        <taxon>Hyphomicrobiales</taxon>
        <taxon>Nitrobacteraceae</taxon>
        <taxon>Bradyrhizobium</taxon>
    </lineage>
</organism>
<dbReference type="Gene3D" id="1.10.790.20">
    <property type="entry name" value="Domain of unknown function DUF1476"/>
    <property type="match status" value="1"/>
</dbReference>
<dbReference type="InterPro" id="IPR009945">
    <property type="entry name" value="ATPase_inh_sub_z"/>
</dbReference>
<dbReference type="EMBL" id="CP076134">
    <property type="protein sequence ID" value="QWG12040.1"/>
    <property type="molecule type" value="Genomic_DNA"/>
</dbReference>
<evidence type="ECO:0000313" key="1">
    <source>
        <dbReference type="EMBL" id="QWG12040.1"/>
    </source>
</evidence>
<name>A0A975NC06_9BRAD</name>
<protein>
    <submittedName>
        <fullName evidence="1">DUF1476 domain-containing protein</fullName>
    </submittedName>
</protein>
<dbReference type="PIRSF" id="PIRSF031780">
    <property type="entry name" value="UCP031780"/>
    <property type="match status" value="1"/>
</dbReference>
<reference evidence="1" key="1">
    <citation type="submission" date="2021-06" db="EMBL/GenBank/DDBJ databases">
        <title>Bradyrhizobium sp. S2-20-1 Genome sequencing.</title>
        <authorList>
            <person name="Jin L."/>
        </authorList>
    </citation>
    <scope>NUCLEOTIDE SEQUENCE</scope>
    <source>
        <strain evidence="1">S2-20-1</strain>
    </source>
</reference>
<dbReference type="Pfam" id="PF07345">
    <property type="entry name" value="ATPaseInh_sub_z"/>
    <property type="match status" value="1"/>
</dbReference>
<sequence length="105" mass="11763">MTTFDKREQGFENKFVHDEEIRFKATARRNKLLGDWAAGQLGLAGDAARAYASELVTADLANQRDEDTLLKVSKDLAPKGISQQLIAARMDEFYRFALEQVQAGN</sequence>
<evidence type="ECO:0000313" key="2">
    <source>
        <dbReference type="Proteomes" id="UP000680839"/>
    </source>
</evidence>